<evidence type="ECO:0000313" key="2">
    <source>
        <dbReference type="EMBL" id="PSL04966.1"/>
    </source>
</evidence>
<keyword evidence="1" id="KW-0472">Membrane</keyword>
<organism evidence="2 3">
    <name type="scientific">Cecembia rubra</name>
    <dbReference type="NCBI Taxonomy" id="1485585"/>
    <lineage>
        <taxon>Bacteria</taxon>
        <taxon>Pseudomonadati</taxon>
        <taxon>Bacteroidota</taxon>
        <taxon>Cytophagia</taxon>
        <taxon>Cytophagales</taxon>
        <taxon>Cyclobacteriaceae</taxon>
        <taxon>Cecembia</taxon>
    </lineage>
</organism>
<keyword evidence="1" id="KW-1133">Transmembrane helix</keyword>
<protein>
    <submittedName>
        <fullName evidence="2">Uncharacterized protein</fullName>
    </submittedName>
</protein>
<feature type="transmembrane region" description="Helical" evidence="1">
    <location>
        <begin position="37"/>
        <end position="57"/>
    </location>
</feature>
<name>A0A2P8E667_9BACT</name>
<feature type="transmembrane region" description="Helical" evidence="1">
    <location>
        <begin position="7"/>
        <end position="25"/>
    </location>
</feature>
<reference evidence="2 3" key="1">
    <citation type="submission" date="2018-03" db="EMBL/GenBank/DDBJ databases">
        <title>Genomic Encyclopedia of Archaeal and Bacterial Type Strains, Phase II (KMG-II): from individual species to whole genera.</title>
        <authorList>
            <person name="Goeker M."/>
        </authorList>
    </citation>
    <scope>NUCLEOTIDE SEQUENCE [LARGE SCALE GENOMIC DNA]</scope>
    <source>
        <strain evidence="2 3">DSM 28057</strain>
    </source>
</reference>
<feature type="transmembrane region" description="Helical" evidence="1">
    <location>
        <begin position="69"/>
        <end position="85"/>
    </location>
</feature>
<sequence>MKRKYSFLIVLFLIFVGYLSSYFYVTFIQDDTYTVGIYQLFYYFFWVPIFYFLMLFFLKKTVFGPFKDVLIYFFLGLLFITYNYIKNETPFLNDVLFLILGTFFLIGIVAIVSKIWSKNRV</sequence>
<accession>A0A2P8E667</accession>
<dbReference type="AlphaFoldDB" id="A0A2P8E667"/>
<dbReference type="EMBL" id="PYGF01000004">
    <property type="protein sequence ID" value="PSL04966.1"/>
    <property type="molecule type" value="Genomic_DNA"/>
</dbReference>
<evidence type="ECO:0000313" key="3">
    <source>
        <dbReference type="Proteomes" id="UP000240708"/>
    </source>
</evidence>
<proteinExistence type="predicted"/>
<dbReference type="RefSeq" id="WP_010610035.1">
    <property type="nucleotide sequence ID" value="NZ_PYGF01000004.1"/>
</dbReference>
<gene>
    <name evidence="2" type="ORF">CLV48_104140</name>
</gene>
<comment type="caution">
    <text evidence="2">The sequence shown here is derived from an EMBL/GenBank/DDBJ whole genome shotgun (WGS) entry which is preliminary data.</text>
</comment>
<dbReference type="Proteomes" id="UP000240708">
    <property type="component" value="Unassembled WGS sequence"/>
</dbReference>
<feature type="transmembrane region" description="Helical" evidence="1">
    <location>
        <begin position="91"/>
        <end position="112"/>
    </location>
</feature>
<evidence type="ECO:0000256" key="1">
    <source>
        <dbReference type="SAM" id="Phobius"/>
    </source>
</evidence>
<keyword evidence="1" id="KW-0812">Transmembrane</keyword>
<keyword evidence="3" id="KW-1185">Reference proteome</keyword>